<dbReference type="RefSeq" id="WP_400879131.1">
    <property type="nucleotide sequence ID" value="NZ_JBIWXY010000001.1"/>
</dbReference>
<sequence>MNPDLYKLQPYPFQRLRDLFAGTTPNPDYSPINLSIGEPKHATPTLISSALADNLAGLATYPTTLGVAKLRETIATWIAKRYQIPALNAETEIIPVNGSREALFAFAQTVIDSSLPQPVVISPNPFYQIYEGAALLAGAEPYFLNTLPSNDFGMAFESVPESVLQRTQLVYVCSPGNPSGKVLSMEQWKEIFTLSDRYGFVIAADECYSEIYFDEANPPLGALQAAHQLGRDYSRLVVFSSLSKRSNVPGMRSGFVAGDAKILEKFLLYRTYHGCAMNPAVQAASAAAWQDEVHVVENRRLYAEKFAAVTPMLQDVLEVELPDAAFYLWAYTGQSDTKFALSLYRDYNVTVLPGSFLAREAHGINPGQGFIRIALVASLAECVEAAERIRQLAKSQG</sequence>
<name>A0ABW8GII7_9PROT</name>
<dbReference type="Pfam" id="PF00155">
    <property type="entry name" value="Aminotran_1_2"/>
    <property type="match status" value="1"/>
</dbReference>
<accession>A0ABW8GII7</accession>
<keyword evidence="2 5" id="KW-0032">Aminotransferase</keyword>
<feature type="domain" description="Aminotransferase class I/classII large" evidence="4">
    <location>
        <begin position="32"/>
        <end position="389"/>
    </location>
</feature>
<evidence type="ECO:0000256" key="1">
    <source>
        <dbReference type="ARBA" id="ARBA00001933"/>
    </source>
</evidence>
<reference evidence="5 6" key="1">
    <citation type="submission" date="2024-11" db="EMBL/GenBank/DDBJ databases">
        <authorList>
            <person name="Kaparullina E.N."/>
            <person name="Delegan Y.A."/>
            <person name="Doronina N.V."/>
        </authorList>
    </citation>
    <scope>NUCLEOTIDE SEQUENCE [LARGE SCALE GENOMIC DNA]</scope>
    <source>
        <strain evidence="5 6">7sh_L</strain>
    </source>
</reference>
<dbReference type="Gene3D" id="3.40.640.10">
    <property type="entry name" value="Type I PLP-dependent aspartate aminotransferase-like (Major domain)"/>
    <property type="match status" value="1"/>
</dbReference>
<dbReference type="InterPro" id="IPR050881">
    <property type="entry name" value="LL-DAP_aminotransferase"/>
</dbReference>
<dbReference type="InterPro" id="IPR015421">
    <property type="entry name" value="PyrdxlP-dep_Trfase_major"/>
</dbReference>
<gene>
    <name evidence="5" type="primary">dapC</name>
    <name evidence="5" type="ORF">ACIKP9_03030</name>
</gene>
<dbReference type="EMBL" id="JBIWXY010000001">
    <property type="protein sequence ID" value="MFJ5445196.1"/>
    <property type="molecule type" value="Genomic_DNA"/>
</dbReference>
<evidence type="ECO:0000259" key="4">
    <source>
        <dbReference type="Pfam" id="PF00155"/>
    </source>
</evidence>
<evidence type="ECO:0000256" key="3">
    <source>
        <dbReference type="ARBA" id="ARBA00022679"/>
    </source>
</evidence>
<dbReference type="CDD" id="cd00609">
    <property type="entry name" value="AAT_like"/>
    <property type="match status" value="1"/>
</dbReference>
<keyword evidence="3 5" id="KW-0808">Transferase</keyword>
<proteinExistence type="predicted"/>
<dbReference type="Proteomes" id="UP001617669">
    <property type="component" value="Unassembled WGS sequence"/>
</dbReference>
<dbReference type="SUPFAM" id="SSF53383">
    <property type="entry name" value="PLP-dependent transferases"/>
    <property type="match status" value="1"/>
</dbReference>
<dbReference type="PANTHER" id="PTHR42832">
    <property type="entry name" value="AMINO ACID AMINOTRANSFERASE"/>
    <property type="match status" value="1"/>
</dbReference>
<dbReference type="GO" id="GO:0009016">
    <property type="term" value="F:succinyldiaminopimelate transaminase activity"/>
    <property type="evidence" value="ECO:0007669"/>
    <property type="project" value="UniProtKB-EC"/>
</dbReference>
<dbReference type="EC" id="2.6.1.17" evidence="5"/>
<evidence type="ECO:0000256" key="2">
    <source>
        <dbReference type="ARBA" id="ARBA00022576"/>
    </source>
</evidence>
<comment type="cofactor">
    <cofactor evidence="1">
        <name>pyridoxal 5'-phosphate</name>
        <dbReference type="ChEBI" id="CHEBI:597326"/>
    </cofactor>
</comment>
<dbReference type="InterPro" id="IPR019878">
    <property type="entry name" value="DapC_beta/gammaproteobac"/>
</dbReference>
<dbReference type="NCBIfam" id="TIGR03538">
    <property type="entry name" value="DapC_gpp"/>
    <property type="match status" value="1"/>
</dbReference>
<comment type="caution">
    <text evidence="5">The sequence shown here is derived from an EMBL/GenBank/DDBJ whole genome shotgun (WGS) entry which is preliminary data.</text>
</comment>
<keyword evidence="6" id="KW-1185">Reference proteome</keyword>
<evidence type="ECO:0000313" key="6">
    <source>
        <dbReference type="Proteomes" id="UP001617669"/>
    </source>
</evidence>
<dbReference type="InterPro" id="IPR015422">
    <property type="entry name" value="PyrdxlP-dep_Trfase_small"/>
</dbReference>
<protein>
    <submittedName>
        <fullName evidence="5">Succinyldiaminopimelate transaminase</fullName>
        <ecNumber evidence="5">2.6.1.17</ecNumber>
    </submittedName>
</protein>
<dbReference type="InterPro" id="IPR004839">
    <property type="entry name" value="Aminotransferase_I/II_large"/>
</dbReference>
<evidence type="ECO:0000313" key="5">
    <source>
        <dbReference type="EMBL" id="MFJ5445196.1"/>
    </source>
</evidence>
<dbReference type="InterPro" id="IPR015424">
    <property type="entry name" value="PyrdxlP-dep_Trfase"/>
</dbReference>
<dbReference type="Gene3D" id="3.90.1150.10">
    <property type="entry name" value="Aspartate Aminotransferase, domain 1"/>
    <property type="match status" value="1"/>
</dbReference>
<organism evidence="5 6">
    <name type="scientific">Methylobacillus methanolivorans</name>
    <dbReference type="NCBI Taxonomy" id="1848927"/>
    <lineage>
        <taxon>Bacteria</taxon>
        <taxon>Pseudomonadati</taxon>
        <taxon>Pseudomonadota</taxon>
        <taxon>Betaproteobacteria</taxon>
        <taxon>Nitrosomonadales</taxon>
        <taxon>Methylophilaceae</taxon>
        <taxon>Methylobacillus</taxon>
    </lineage>
</organism>
<dbReference type="PANTHER" id="PTHR42832:SF3">
    <property type="entry name" value="L-GLUTAMINE--4-(METHYLSULFANYL)-2-OXOBUTANOATE AMINOTRANSFERASE"/>
    <property type="match status" value="1"/>
</dbReference>